<comment type="caution">
    <text evidence="7">The sequence shown here is derived from an EMBL/GenBank/DDBJ whole genome shotgun (WGS) entry which is preliminary data.</text>
</comment>
<keyword evidence="3" id="KW-0378">Hydrolase</keyword>
<protein>
    <recommendedName>
        <fullName evidence="6">Ribosomal processing cysteine protease Prp</fullName>
    </recommendedName>
</protein>
<evidence type="ECO:0000256" key="2">
    <source>
        <dbReference type="ARBA" id="ARBA00022670"/>
    </source>
</evidence>
<evidence type="ECO:0000256" key="5">
    <source>
        <dbReference type="ARBA" id="ARBA00044503"/>
    </source>
</evidence>
<evidence type="ECO:0000256" key="1">
    <source>
        <dbReference type="ARBA" id="ARBA00022517"/>
    </source>
</evidence>
<sequence length="113" mass="12346">MIQVTLYRDYQRKLQRLVVKGHAEFGEYGKDIVCAAVSGITIGLTNASETLLGVRVHREVDPEAGGLLDCRVPQGLTPDVEARVRLLLEAMAASLQSVADEYGSYVTITEDSH</sequence>
<name>A0ABV8JI22_9BACL</name>
<evidence type="ECO:0000256" key="4">
    <source>
        <dbReference type="ARBA" id="ARBA00022807"/>
    </source>
</evidence>
<reference evidence="8" key="1">
    <citation type="journal article" date="2019" name="Int. J. Syst. Evol. Microbiol.">
        <title>The Global Catalogue of Microorganisms (GCM) 10K type strain sequencing project: providing services to taxonomists for standard genome sequencing and annotation.</title>
        <authorList>
            <consortium name="The Broad Institute Genomics Platform"/>
            <consortium name="The Broad Institute Genome Sequencing Center for Infectious Disease"/>
            <person name="Wu L."/>
            <person name="Ma J."/>
        </authorList>
    </citation>
    <scope>NUCLEOTIDE SEQUENCE [LARGE SCALE GENOMIC DNA]</scope>
    <source>
        <strain evidence="8">IBRC-M 10813</strain>
    </source>
</reference>
<accession>A0ABV8JI22</accession>
<evidence type="ECO:0000256" key="6">
    <source>
        <dbReference type="ARBA" id="ARBA00044538"/>
    </source>
</evidence>
<dbReference type="Gene3D" id="3.30.70.1490">
    <property type="entry name" value="Cysteine protease Prp"/>
    <property type="match status" value="1"/>
</dbReference>
<keyword evidence="8" id="KW-1185">Reference proteome</keyword>
<evidence type="ECO:0000313" key="7">
    <source>
        <dbReference type="EMBL" id="MFC4078373.1"/>
    </source>
</evidence>
<dbReference type="PANTHER" id="PTHR39178">
    <property type="entry name" value="HYPOTHETICAL RIBOSOME-ASSOCIATED PROTEIN"/>
    <property type="match status" value="1"/>
</dbReference>
<evidence type="ECO:0000313" key="8">
    <source>
        <dbReference type="Proteomes" id="UP001595843"/>
    </source>
</evidence>
<dbReference type="GO" id="GO:0008233">
    <property type="term" value="F:peptidase activity"/>
    <property type="evidence" value="ECO:0007669"/>
    <property type="project" value="UniProtKB-KW"/>
</dbReference>
<keyword evidence="2 7" id="KW-0645">Protease</keyword>
<dbReference type="InterPro" id="IPR007422">
    <property type="entry name" value="Peptidase_Prp"/>
</dbReference>
<dbReference type="EMBL" id="JBHSAP010000018">
    <property type="protein sequence ID" value="MFC4078373.1"/>
    <property type="molecule type" value="Genomic_DNA"/>
</dbReference>
<dbReference type="Pfam" id="PF04327">
    <property type="entry name" value="Peptidase_Prp"/>
    <property type="match status" value="1"/>
</dbReference>
<keyword evidence="4" id="KW-0788">Thiol protease</keyword>
<keyword evidence="1" id="KW-0690">Ribosome biogenesis</keyword>
<dbReference type="RefSeq" id="WP_380706181.1">
    <property type="nucleotide sequence ID" value="NZ_JBHSAP010000018.1"/>
</dbReference>
<dbReference type="CDD" id="cd16332">
    <property type="entry name" value="Prp-like"/>
    <property type="match status" value="1"/>
</dbReference>
<gene>
    <name evidence="7" type="ORF">ACFOUO_16365</name>
</gene>
<dbReference type="GO" id="GO:0006508">
    <property type="term" value="P:proteolysis"/>
    <property type="evidence" value="ECO:0007669"/>
    <property type="project" value="UniProtKB-KW"/>
</dbReference>
<comment type="similarity">
    <text evidence="5">Belongs to the Prp family.</text>
</comment>
<organism evidence="7 8">
    <name type="scientific">Salinithrix halophila</name>
    <dbReference type="NCBI Taxonomy" id="1485204"/>
    <lineage>
        <taxon>Bacteria</taxon>
        <taxon>Bacillati</taxon>
        <taxon>Bacillota</taxon>
        <taxon>Bacilli</taxon>
        <taxon>Bacillales</taxon>
        <taxon>Thermoactinomycetaceae</taxon>
        <taxon>Salinithrix</taxon>
    </lineage>
</organism>
<evidence type="ECO:0000256" key="3">
    <source>
        <dbReference type="ARBA" id="ARBA00022801"/>
    </source>
</evidence>
<dbReference type="Proteomes" id="UP001595843">
    <property type="component" value="Unassembled WGS sequence"/>
</dbReference>
<dbReference type="InterPro" id="IPR036764">
    <property type="entry name" value="Peptidase_Prp_sf"/>
</dbReference>
<dbReference type="PANTHER" id="PTHR39178:SF1">
    <property type="entry name" value="RIBOSOMAL-PROCESSING CYSTEINE PROTEASE PRP"/>
    <property type="match status" value="1"/>
</dbReference>
<proteinExistence type="inferred from homology"/>
<dbReference type="SUPFAM" id="SSF118010">
    <property type="entry name" value="TM1457-like"/>
    <property type="match status" value="1"/>
</dbReference>